<sequence length="343" mass="38872">MACANWLASACLADLEEKRHSMSLALKTAGHSFLRGEAEWISGLNAIIGPSGAGKTTLLRLLAGLGEKTADIRFKNAAWQGRDHYLPPYLRPIAFVPQYPSLIPFRRIRQQIEWVLSPSSRSYLEEWAEELEILPLLDRYPRMLSGGEQQRAAILRALATGQPMLLLDEALSQVEDRLRQHCLQCLKHNPPVPWVFYSTHRLEEALEFSDTLTVITEGQIHSPQTPQDLLMAPPNAHVAWMLGYRGSFPLDSQRFVLIHPARVVLGAHPEQGLVYPARIDVRSKPRSLLSQWTVSGHNTTWHWDLPQYVKEWQGNAITIIDPVIVSYALNREEAQSYAQHVSW</sequence>
<dbReference type="PANTHER" id="PTHR43514">
    <property type="entry name" value="ABC TRANSPORTER I FAMILY MEMBER 10"/>
    <property type="match status" value="1"/>
</dbReference>
<dbReference type="Pfam" id="PF00005">
    <property type="entry name" value="ABC_tran"/>
    <property type="match status" value="1"/>
</dbReference>
<dbReference type="InterPro" id="IPR003593">
    <property type="entry name" value="AAA+_ATPase"/>
</dbReference>
<dbReference type="SUPFAM" id="SSF52540">
    <property type="entry name" value="P-loop containing nucleoside triphosphate hydrolases"/>
    <property type="match status" value="1"/>
</dbReference>
<keyword evidence="2" id="KW-0067">ATP-binding</keyword>
<reference evidence="4 5" key="1">
    <citation type="journal article" date="2014" name="BMC Genomics">
        <title>Comparison of environmental and isolate Sulfobacillus genomes reveals diverse carbon, sulfur, nitrogen, and hydrogen metabolisms.</title>
        <authorList>
            <person name="Justice N.B."/>
            <person name="Norman A."/>
            <person name="Brown C.T."/>
            <person name="Singh A."/>
            <person name="Thomas B.C."/>
            <person name="Banfield J.F."/>
        </authorList>
    </citation>
    <scope>NUCLEOTIDE SEQUENCE [LARGE SCALE GENOMIC DNA]</scope>
    <source>
        <strain evidence="4">AMDSBA1</strain>
    </source>
</reference>
<comment type="caution">
    <text evidence="4">The sequence shown here is derived from an EMBL/GenBank/DDBJ whole genome shotgun (WGS) entry which is preliminary data.</text>
</comment>
<evidence type="ECO:0000259" key="3">
    <source>
        <dbReference type="PROSITE" id="PS50893"/>
    </source>
</evidence>
<dbReference type="InterPro" id="IPR050334">
    <property type="entry name" value="Molybdenum_import_ModC"/>
</dbReference>
<dbReference type="InterPro" id="IPR027417">
    <property type="entry name" value="P-loop_NTPase"/>
</dbReference>
<dbReference type="SMART" id="SM00382">
    <property type="entry name" value="AAA"/>
    <property type="match status" value="1"/>
</dbReference>
<dbReference type="EMBL" id="PXYT01000002">
    <property type="protein sequence ID" value="PSR31524.1"/>
    <property type="molecule type" value="Genomic_DNA"/>
</dbReference>
<gene>
    <name evidence="4" type="ORF">C7B43_02180</name>
</gene>
<evidence type="ECO:0000256" key="1">
    <source>
        <dbReference type="ARBA" id="ARBA00022741"/>
    </source>
</evidence>
<dbReference type="PANTHER" id="PTHR43514:SF1">
    <property type="entry name" value="SULFATE_THIOSULFATE IMPORT ATP-BINDING PROTEIN CYSA"/>
    <property type="match status" value="1"/>
</dbReference>
<name>A0A2T2XAJ2_9FIRM</name>
<dbReference type="PROSITE" id="PS50893">
    <property type="entry name" value="ABC_TRANSPORTER_2"/>
    <property type="match status" value="1"/>
</dbReference>
<evidence type="ECO:0000313" key="4">
    <source>
        <dbReference type="EMBL" id="PSR31524.1"/>
    </source>
</evidence>
<dbReference type="InterPro" id="IPR017871">
    <property type="entry name" value="ABC_transporter-like_CS"/>
</dbReference>
<evidence type="ECO:0000313" key="5">
    <source>
        <dbReference type="Proteomes" id="UP000242699"/>
    </source>
</evidence>
<dbReference type="InterPro" id="IPR003439">
    <property type="entry name" value="ABC_transporter-like_ATP-bd"/>
</dbReference>
<organism evidence="4 5">
    <name type="scientific">Sulfobacillus benefaciens</name>
    <dbReference type="NCBI Taxonomy" id="453960"/>
    <lineage>
        <taxon>Bacteria</taxon>
        <taxon>Bacillati</taxon>
        <taxon>Bacillota</taxon>
        <taxon>Clostridia</taxon>
        <taxon>Eubacteriales</taxon>
        <taxon>Clostridiales Family XVII. Incertae Sedis</taxon>
        <taxon>Sulfobacillus</taxon>
    </lineage>
</organism>
<feature type="domain" description="ABC transporter" evidence="3">
    <location>
        <begin position="10"/>
        <end position="242"/>
    </location>
</feature>
<dbReference type="AlphaFoldDB" id="A0A2T2XAJ2"/>
<protein>
    <recommendedName>
        <fullName evidence="3">ABC transporter domain-containing protein</fullName>
    </recommendedName>
</protein>
<proteinExistence type="predicted"/>
<dbReference type="GO" id="GO:0016887">
    <property type="term" value="F:ATP hydrolysis activity"/>
    <property type="evidence" value="ECO:0007669"/>
    <property type="project" value="InterPro"/>
</dbReference>
<accession>A0A2T2XAJ2</accession>
<dbReference type="GO" id="GO:0005524">
    <property type="term" value="F:ATP binding"/>
    <property type="evidence" value="ECO:0007669"/>
    <property type="project" value="UniProtKB-KW"/>
</dbReference>
<dbReference type="PROSITE" id="PS00211">
    <property type="entry name" value="ABC_TRANSPORTER_1"/>
    <property type="match status" value="1"/>
</dbReference>
<keyword evidence="1" id="KW-0547">Nucleotide-binding</keyword>
<evidence type="ECO:0000256" key="2">
    <source>
        <dbReference type="ARBA" id="ARBA00022840"/>
    </source>
</evidence>
<dbReference type="Proteomes" id="UP000242699">
    <property type="component" value="Unassembled WGS sequence"/>
</dbReference>
<dbReference type="Gene3D" id="3.40.50.300">
    <property type="entry name" value="P-loop containing nucleotide triphosphate hydrolases"/>
    <property type="match status" value="1"/>
</dbReference>